<evidence type="ECO:0000313" key="2">
    <source>
        <dbReference type="Proteomes" id="UP000323393"/>
    </source>
</evidence>
<sequence length="107" mass="12346">MVEFKELLILVYLNEYRDTYLLSEIKELGNFSTNQMKKSLDDLTSKGMLSNNTGRLALTNKAELLLKDKNLSNVSITDLFQQDTVTLNFIEKPLSFTDTYIPKDFKL</sequence>
<dbReference type="AlphaFoldDB" id="A0AA94WVG4"/>
<evidence type="ECO:0000313" key="1">
    <source>
        <dbReference type="EMBL" id="TYS60751.1"/>
    </source>
</evidence>
<reference evidence="1 2" key="1">
    <citation type="submission" date="2019-08" db="EMBL/GenBank/DDBJ databases">
        <title>Bacillus genomes from the desert of Cuatro Cienegas, Coahuila.</title>
        <authorList>
            <person name="Olmedo-Alvarez G."/>
        </authorList>
    </citation>
    <scope>NUCLEOTIDE SEQUENCE [LARGE SCALE GENOMIC DNA]</scope>
    <source>
        <strain evidence="1 2">CH88_3T</strain>
    </source>
</reference>
<dbReference type="EMBL" id="VTEU01000001">
    <property type="protein sequence ID" value="TYS60751.1"/>
    <property type="molecule type" value="Genomic_DNA"/>
</dbReference>
<dbReference type="RefSeq" id="WP_148964563.1">
    <property type="nucleotide sequence ID" value="NZ_VTEU01000001.1"/>
</dbReference>
<organism evidence="1 2">
    <name type="scientific">Sutcliffiella horikoshii</name>
    <dbReference type="NCBI Taxonomy" id="79883"/>
    <lineage>
        <taxon>Bacteria</taxon>
        <taxon>Bacillati</taxon>
        <taxon>Bacillota</taxon>
        <taxon>Bacilli</taxon>
        <taxon>Bacillales</taxon>
        <taxon>Bacillaceae</taxon>
        <taxon>Sutcliffiella</taxon>
    </lineage>
</organism>
<protein>
    <submittedName>
        <fullName evidence="1">Uncharacterized protein</fullName>
    </submittedName>
</protein>
<name>A0AA94WVG4_9BACI</name>
<gene>
    <name evidence="1" type="ORF">FZC74_00155</name>
</gene>
<dbReference type="Proteomes" id="UP000323393">
    <property type="component" value="Unassembled WGS sequence"/>
</dbReference>
<proteinExistence type="predicted"/>
<accession>A0AA94WVG4</accession>
<comment type="caution">
    <text evidence="1">The sequence shown here is derived from an EMBL/GenBank/DDBJ whole genome shotgun (WGS) entry which is preliminary data.</text>
</comment>